<reference evidence="3 4" key="1">
    <citation type="submission" date="2016-10" db="EMBL/GenBank/DDBJ databases">
        <authorList>
            <person name="Varghese N."/>
            <person name="Submissions S."/>
        </authorList>
    </citation>
    <scope>NUCLEOTIDE SEQUENCE [LARGE SCALE GENOMIC DNA]</scope>
    <source>
        <strain evidence="3 4">CECT 8317</strain>
    </source>
</reference>
<evidence type="ECO:0000313" key="3">
    <source>
        <dbReference type="EMBL" id="SEG72654.1"/>
    </source>
</evidence>
<evidence type="ECO:0000259" key="2">
    <source>
        <dbReference type="Pfam" id="PF00884"/>
    </source>
</evidence>
<gene>
    <name evidence="3" type="ORF">SAMN05216586_1194</name>
</gene>
<feature type="transmembrane region" description="Helical" evidence="1">
    <location>
        <begin position="75"/>
        <end position="94"/>
    </location>
</feature>
<keyword evidence="1" id="KW-1133">Transmembrane helix</keyword>
<dbReference type="SUPFAM" id="SSF53649">
    <property type="entry name" value="Alkaline phosphatase-like"/>
    <property type="match status" value="1"/>
</dbReference>
<proteinExistence type="predicted"/>
<accession>A0AAQ1JRL9</accession>
<feature type="transmembrane region" description="Helical" evidence="1">
    <location>
        <begin position="126"/>
        <end position="144"/>
    </location>
</feature>
<feature type="transmembrane region" description="Helical" evidence="1">
    <location>
        <begin position="50"/>
        <end position="68"/>
    </location>
</feature>
<dbReference type="Gene3D" id="3.40.720.10">
    <property type="entry name" value="Alkaline Phosphatase, subunit A"/>
    <property type="match status" value="1"/>
</dbReference>
<dbReference type="PANTHER" id="PTHR30443">
    <property type="entry name" value="INNER MEMBRANE PROTEIN"/>
    <property type="match status" value="1"/>
</dbReference>
<dbReference type="Pfam" id="PF00884">
    <property type="entry name" value="Sulfatase"/>
    <property type="match status" value="1"/>
</dbReference>
<dbReference type="GO" id="GO:0009244">
    <property type="term" value="P:lipopolysaccharide core region biosynthetic process"/>
    <property type="evidence" value="ECO:0007669"/>
    <property type="project" value="TreeGrafter"/>
</dbReference>
<evidence type="ECO:0000256" key="1">
    <source>
        <dbReference type="SAM" id="Phobius"/>
    </source>
</evidence>
<dbReference type="InterPro" id="IPR040423">
    <property type="entry name" value="PEA_transferase"/>
</dbReference>
<dbReference type="InterPro" id="IPR000917">
    <property type="entry name" value="Sulfatase_N"/>
</dbReference>
<keyword evidence="4" id="KW-1185">Reference proteome</keyword>
<feature type="domain" description="Sulfatase N-terminal" evidence="2">
    <location>
        <begin position="230"/>
        <end position="458"/>
    </location>
</feature>
<dbReference type="AlphaFoldDB" id="A0AAQ1JRL9"/>
<evidence type="ECO:0000313" key="4">
    <source>
        <dbReference type="Proteomes" id="UP000243518"/>
    </source>
</evidence>
<dbReference type="EMBL" id="FNVE01000019">
    <property type="protein sequence ID" value="SEG72654.1"/>
    <property type="molecule type" value="Genomic_DNA"/>
</dbReference>
<dbReference type="GO" id="GO:0016776">
    <property type="term" value="F:phosphotransferase activity, phosphate group as acceptor"/>
    <property type="evidence" value="ECO:0007669"/>
    <property type="project" value="TreeGrafter"/>
</dbReference>
<dbReference type="GO" id="GO:0005886">
    <property type="term" value="C:plasma membrane"/>
    <property type="evidence" value="ECO:0007669"/>
    <property type="project" value="UniProtKB-SubCell"/>
</dbReference>
<feature type="transmembrane region" description="Helical" evidence="1">
    <location>
        <begin position="20"/>
        <end position="38"/>
    </location>
</feature>
<dbReference type="RefSeq" id="WP_160003209.1">
    <property type="nucleotide sequence ID" value="NZ_FNVE01000019.1"/>
</dbReference>
<organism evidence="3 4">
    <name type="scientific">Halopseudomonas aestusnigri</name>
    <dbReference type="NCBI Taxonomy" id="857252"/>
    <lineage>
        <taxon>Bacteria</taxon>
        <taxon>Pseudomonadati</taxon>
        <taxon>Pseudomonadota</taxon>
        <taxon>Gammaproteobacteria</taxon>
        <taxon>Pseudomonadales</taxon>
        <taxon>Pseudomonadaceae</taxon>
        <taxon>Halopseudomonas</taxon>
    </lineage>
</organism>
<keyword evidence="1" id="KW-0472">Membrane</keyword>
<protein>
    <submittedName>
        <fullName evidence="3">Phosphoethanolamine transferase for glucans (OPG), alkaline phosphatase superfamily</fullName>
    </submittedName>
</protein>
<keyword evidence="1" id="KW-0812">Transmembrane</keyword>
<feature type="transmembrane region" description="Helical" evidence="1">
    <location>
        <begin position="156"/>
        <end position="173"/>
    </location>
</feature>
<name>A0AAQ1JRL9_9GAMM</name>
<comment type="caution">
    <text evidence="3">The sequence shown here is derived from an EMBL/GenBank/DDBJ whole genome shotgun (WGS) entry which is preliminary data.</text>
</comment>
<dbReference type="PANTHER" id="PTHR30443:SF0">
    <property type="entry name" value="PHOSPHOETHANOLAMINE TRANSFERASE EPTA"/>
    <property type="match status" value="1"/>
</dbReference>
<dbReference type="InterPro" id="IPR017850">
    <property type="entry name" value="Alkaline_phosphatase_core_sf"/>
</dbReference>
<dbReference type="Proteomes" id="UP000243518">
    <property type="component" value="Unassembled WGS sequence"/>
</dbReference>
<sequence>MQEQSLPSRHLTRRYLPARYLPLLATLSCLLLLADDVIQQWFTSINHAELELRYVLVLWLFSLGLWLAANRWLTALVLTLLAGMQLIQLGNMAYTGMPLLPSDLSGLFGEFADVQQTAVAQLGNHWHVLPSVLLPYGALFVLHMSLTPRISPRARWVGWILVLIVLAAKPYRATYRDMTHFMPGPTRSSLHNSLNSFAFYAVNLAGREQQALPQSPFQPYQVSFTAPTAKHVWIVMADSLRSDRLGVMGYQRDTTPFLSRLRDDGELLVRQGIAAGVSTAVSLPVFLNLIREPGQNHLLREQPHNLFRLGREQGFNTFWLSSQESKLLTFAGKRFIDVSITREDFPLLFSQRQDHALSDLLPRKQWGERNLVMINLRTAHSPYDHNYENHDEPIARWPTDGPLSRNMREGNAYDNAVRYFDDVVADIVAQFDQLEGERYLLITGDHGQLLGENEVWGHNRLLPPVVDVPVMVLARDAPQGALDDLAGQRWVSHYEAGLWLAQRLGARVLNPNADPNVHFVKGKLLLGDNSIMQVKESGDDLQFSEPMLLSKWLQGPAQRTLPAPDQPADPG</sequence>
<keyword evidence="3" id="KW-0808">Transferase</keyword>